<dbReference type="Gene3D" id="3.40.50.720">
    <property type="entry name" value="NAD(P)-binding Rossmann-like Domain"/>
    <property type="match status" value="1"/>
</dbReference>
<reference evidence="3 4" key="1">
    <citation type="journal article" date="2019" name="Int. J. Syst. Evol. Microbiol.">
        <title>The Global Catalogue of Microorganisms (GCM) 10K type strain sequencing project: providing services to taxonomists for standard genome sequencing and annotation.</title>
        <authorList>
            <consortium name="The Broad Institute Genomics Platform"/>
            <consortium name="The Broad Institute Genome Sequencing Center for Infectious Disease"/>
            <person name="Wu L."/>
            <person name="Ma J."/>
        </authorList>
    </citation>
    <scope>NUCLEOTIDE SEQUENCE [LARGE SCALE GENOMIC DNA]</scope>
    <source>
        <strain evidence="3 4">CGMCC 1.12237</strain>
    </source>
</reference>
<dbReference type="RefSeq" id="WP_227228118.1">
    <property type="nucleotide sequence ID" value="NZ_JAJCVJ010000001.1"/>
</dbReference>
<dbReference type="SUPFAM" id="SSF51735">
    <property type="entry name" value="NAD(P)-binding Rossmann-fold domains"/>
    <property type="match status" value="1"/>
</dbReference>
<feature type="domain" description="Gfo/Idh/MocA-like oxidoreductase N-terminal" evidence="1">
    <location>
        <begin position="4"/>
        <end position="122"/>
    </location>
</feature>
<dbReference type="InterPro" id="IPR000683">
    <property type="entry name" value="Gfo/Idh/MocA-like_OxRdtase_N"/>
</dbReference>
<dbReference type="Proteomes" id="UP001596201">
    <property type="component" value="Unassembled WGS sequence"/>
</dbReference>
<dbReference type="EMBL" id="JBHSKX010000001">
    <property type="protein sequence ID" value="MFC5366538.1"/>
    <property type="molecule type" value="Genomic_DNA"/>
</dbReference>
<dbReference type="PANTHER" id="PTHR43708:SF8">
    <property type="entry name" value="OXIDOREDUCTASE"/>
    <property type="match status" value="1"/>
</dbReference>
<organism evidence="3 4">
    <name type="scientific">Salinirubrum litoreum</name>
    <dbReference type="NCBI Taxonomy" id="1126234"/>
    <lineage>
        <taxon>Archaea</taxon>
        <taxon>Methanobacteriati</taxon>
        <taxon>Methanobacteriota</taxon>
        <taxon>Stenosarchaea group</taxon>
        <taxon>Halobacteria</taxon>
        <taxon>Halobacteriales</taxon>
        <taxon>Haloferacaceae</taxon>
        <taxon>Salinirubrum</taxon>
    </lineage>
</organism>
<feature type="domain" description="GFO/IDH/MocA-like oxidoreductase" evidence="2">
    <location>
        <begin position="130"/>
        <end position="255"/>
    </location>
</feature>
<dbReference type="Pfam" id="PF22725">
    <property type="entry name" value="GFO_IDH_MocA_C3"/>
    <property type="match status" value="1"/>
</dbReference>
<evidence type="ECO:0000259" key="2">
    <source>
        <dbReference type="Pfam" id="PF22725"/>
    </source>
</evidence>
<gene>
    <name evidence="3" type="ORF">ACFPJ5_06270</name>
</gene>
<keyword evidence="4" id="KW-1185">Reference proteome</keyword>
<comment type="caution">
    <text evidence="3">The sequence shown here is derived from an EMBL/GenBank/DDBJ whole genome shotgun (WGS) entry which is preliminary data.</text>
</comment>
<dbReference type="SUPFAM" id="SSF55347">
    <property type="entry name" value="Glyceraldehyde-3-phosphate dehydrogenase-like, C-terminal domain"/>
    <property type="match status" value="1"/>
</dbReference>
<dbReference type="Gene3D" id="3.30.360.10">
    <property type="entry name" value="Dihydrodipicolinate Reductase, domain 2"/>
    <property type="match status" value="1"/>
</dbReference>
<evidence type="ECO:0000313" key="3">
    <source>
        <dbReference type="EMBL" id="MFC5366538.1"/>
    </source>
</evidence>
<proteinExistence type="predicted"/>
<dbReference type="InterPro" id="IPR051317">
    <property type="entry name" value="Gfo/Idh/MocA_oxidoreduct"/>
</dbReference>
<sequence length="340" mass="37225">MTPLRVAGIGLGDLGRTELHVLAGLRDVEIVAGADVSEQAREQFAQDFDAPTYTDYEELLDTEDVDLVNVVTPHTLHYEQARAALDRGVHVHLEKPMVTEIEHAEDLIARADRANLVLAVGYQRHFDDRFREIRRLLDAGRIGTPHMATCHLEQIWIEWAVRQWRGKPDLSGGGQLYDSGSHLLDALLWTTRADPESVAASIDYRGEAVDVNSALAITLDRDGDRITGTVGVTGAGQSTPAPGERLDVWGTEGHLSFDGDEITITEAGTTYRATPHEPDFETLTRRKLGNVVDAIRDGADLQIPAEDALRVTALTEAAYRADETGERVAVSDLLSDGFGE</sequence>
<dbReference type="Pfam" id="PF01408">
    <property type="entry name" value="GFO_IDH_MocA"/>
    <property type="match status" value="1"/>
</dbReference>
<dbReference type="InterPro" id="IPR036291">
    <property type="entry name" value="NAD(P)-bd_dom_sf"/>
</dbReference>
<evidence type="ECO:0000313" key="4">
    <source>
        <dbReference type="Proteomes" id="UP001596201"/>
    </source>
</evidence>
<name>A0ABD5R948_9EURY</name>
<protein>
    <submittedName>
        <fullName evidence="3">Gfo/Idh/MocA family protein</fullName>
    </submittedName>
</protein>
<evidence type="ECO:0000259" key="1">
    <source>
        <dbReference type="Pfam" id="PF01408"/>
    </source>
</evidence>
<accession>A0ABD5R948</accession>
<dbReference type="PANTHER" id="PTHR43708">
    <property type="entry name" value="CONSERVED EXPRESSED OXIDOREDUCTASE (EUROFUNG)"/>
    <property type="match status" value="1"/>
</dbReference>
<dbReference type="InterPro" id="IPR055170">
    <property type="entry name" value="GFO_IDH_MocA-like_dom"/>
</dbReference>
<dbReference type="AlphaFoldDB" id="A0ABD5R948"/>